<evidence type="ECO:0000259" key="2">
    <source>
        <dbReference type="PROSITE" id="PS51471"/>
    </source>
</evidence>
<sequence length="359" mass="42166">MFRHILKISLFQRLSQQRSSSLTTSIPVVDVSALMNCSSSFEQHPSSSMIKASKLFSEALRQYGFVYIKNSHVTPLLVEETLLQSRWLFSQSEELKSKNLLTSNCHRGYYKFTSACVDDKIEAYSICRDIEQPYSLKQDYFQQLYDNDEKQLEKIKNQYNQINKWPPMNSEFKRIMLDYWLKCQKTSTDLLWSLAKYLNLEDPSIFIKQHSKHDNNMEIKYYPKLETKTKTTSEQMLRFPVHCDLTTLTLLCQDRESGLEIYNQNTNTWIAAPSTDDSILVNCGDLMEVWSNYYYPSTKHRVIQNTNNDKSDRISIVYFVFPNYETEIAPIQHQFASQTTTKNSDFEPFQVGDRMPFLL</sequence>
<keyword evidence="1" id="KW-0408">Iron</keyword>
<organism evidence="3 5">
    <name type="scientific">Didymodactylos carnosus</name>
    <dbReference type="NCBI Taxonomy" id="1234261"/>
    <lineage>
        <taxon>Eukaryota</taxon>
        <taxon>Metazoa</taxon>
        <taxon>Spiralia</taxon>
        <taxon>Gnathifera</taxon>
        <taxon>Rotifera</taxon>
        <taxon>Eurotatoria</taxon>
        <taxon>Bdelloidea</taxon>
        <taxon>Philodinida</taxon>
        <taxon>Philodinidae</taxon>
        <taxon>Didymodactylos</taxon>
    </lineage>
</organism>
<name>A0A813PJG0_9BILA</name>
<dbReference type="InterPro" id="IPR026992">
    <property type="entry name" value="DIOX_N"/>
</dbReference>
<accession>A0A813PJG0</accession>
<reference evidence="3" key="1">
    <citation type="submission" date="2021-02" db="EMBL/GenBank/DDBJ databases">
        <authorList>
            <person name="Nowell W R."/>
        </authorList>
    </citation>
    <scope>NUCLEOTIDE SEQUENCE</scope>
</reference>
<dbReference type="InterPro" id="IPR050231">
    <property type="entry name" value="Iron_ascorbate_oxido_reductase"/>
</dbReference>
<dbReference type="OrthoDB" id="288590at2759"/>
<keyword evidence="1" id="KW-0479">Metal-binding</keyword>
<keyword evidence="5" id="KW-1185">Reference proteome</keyword>
<dbReference type="SUPFAM" id="SSF51197">
    <property type="entry name" value="Clavaminate synthase-like"/>
    <property type="match status" value="1"/>
</dbReference>
<evidence type="ECO:0000313" key="4">
    <source>
        <dbReference type="EMBL" id="CAF3536144.1"/>
    </source>
</evidence>
<dbReference type="EMBL" id="CAJNOQ010000097">
    <property type="protein sequence ID" value="CAF0755856.1"/>
    <property type="molecule type" value="Genomic_DNA"/>
</dbReference>
<dbReference type="GO" id="GO:0046872">
    <property type="term" value="F:metal ion binding"/>
    <property type="evidence" value="ECO:0007669"/>
    <property type="project" value="UniProtKB-KW"/>
</dbReference>
<dbReference type="InterPro" id="IPR044861">
    <property type="entry name" value="IPNS-like_FE2OG_OXY"/>
</dbReference>
<dbReference type="PANTHER" id="PTHR47990">
    <property type="entry name" value="2-OXOGLUTARATE (2OG) AND FE(II)-DEPENDENT OXYGENASE SUPERFAMILY PROTEIN-RELATED"/>
    <property type="match status" value="1"/>
</dbReference>
<comment type="caution">
    <text evidence="3">The sequence shown here is derived from an EMBL/GenBank/DDBJ whole genome shotgun (WGS) entry which is preliminary data.</text>
</comment>
<dbReference type="Proteomes" id="UP000681722">
    <property type="component" value="Unassembled WGS sequence"/>
</dbReference>
<dbReference type="PROSITE" id="PS51471">
    <property type="entry name" value="FE2OG_OXY"/>
    <property type="match status" value="1"/>
</dbReference>
<dbReference type="GO" id="GO:0016491">
    <property type="term" value="F:oxidoreductase activity"/>
    <property type="evidence" value="ECO:0007669"/>
    <property type="project" value="UniProtKB-KW"/>
</dbReference>
<dbReference type="Pfam" id="PF14226">
    <property type="entry name" value="DIOX_N"/>
    <property type="match status" value="1"/>
</dbReference>
<comment type="similarity">
    <text evidence="1">Belongs to the iron/ascorbate-dependent oxidoreductase family.</text>
</comment>
<dbReference type="EMBL" id="CAJOBC010000097">
    <property type="protein sequence ID" value="CAF3536144.1"/>
    <property type="molecule type" value="Genomic_DNA"/>
</dbReference>
<gene>
    <name evidence="3" type="ORF">GPM918_LOCUS1105</name>
    <name evidence="4" type="ORF">SRO942_LOCUS1105</name>
</gene>
<feature type="domain" description="Fe2OG dioxygenase" evidence="2">
    <location>
        <begin position="212"/>
        <end position="322"/>
    </location>
</feature>
<dbReference type="Gene3D" id="2.60.120.330">
    <property type="entry name" value="B-lactam Antibiotic, Isopenicillin N Synthase, Chain"/>
    <property type="match status" value="1"/>
</dbReference>
<evidence type="ECO:0000313" key="3">
    <source>
        <dbReference type="EMBL" id="CAF0755856.1"/>
    </source>
</evidence>
<dbReference type="InterPro" id="IPR005123">
    <property type="entry name" value="Oxoglu/Fe-dep_dioxygenase_dom"/>
</dbReference>
<dbReference type="Pfam" id="PF03171">
    <property type="entry name" value="2OG-FeII_Oxy"/>
    <property type="match status" value="1"/>
</dbReference>
<evidence type="ECO:0000256" key="1">
    <source>
        <dbReference type="RuleBase" id="RU003682"/>
    </source>
</evidence>
<protein>
    <recommendedName>
        <fullName evidence="2">Fe2OG dioxygenase domain-containing protein</fullName>
    </recommendedName>
</protein>
<dbReference type="Proteomes" id="UP000663829">
    <property type="component" value="Unassembled WGS sequence"/>
</dbReference>
<keyword evidence="1" id="KW-0560">Oxidoreductase</keyword>
<proteinExistence type="inferred from homology"/>
<dbReference type="InterPro" id="IPR027443">
    <property type="entry name" value="IPNS-like_sf"/>
</dbReference>
<evidence type="ECO:0000313" key="5">
    <source>
        <dbReference type="Proteomes" id="UP000663829"/>
    </source>
</evidence>
<dbReference type="AlphaFoldDB" id="A0A813PJG0"/>